<comment type="catalytic activity">
    <reaction evidence="1">
        <text>ATP + protein L-histidine = ADP + protein N-phospho-L-histidine.</text>
        <dbReference type="EC" id="2.7.13.3"/>
    </reaction>
</comment>
<keyword evidence="5" id="KW-0547">Nucleotide-binding</keyword>
<dbReference type="SMART" id="SM00388">
    <property type="entry name" value="HisKA"/>
    <property type="match status" value="1"/>
</dbReference>
<dbReference type="Gene3D" id="1.10.287.130">
    <property type="match status" value="1"/>
</dbReference>
<feature type="transmembrane region" description="Helical" evidence="10">
    <location>
        <begin position="7"/>
        <end position="27"/>
    </location>
</feature>
<protein>
    <recommendedName>
        <fullName evidence="2">histidine kinase</fullName>
        <ecNumber evidence="2">2.7.13.3</ecNumber>
    </recommendedName>
</protein>
<dbReference type="InterPro" id="IPR036890">
    <property type="entry name" value="HATPase_C_sf"/>
</dbReference>
<dbReference type="GO" id="GO:0016301">
    <property type="term" value="F:kinase activity"/>
    <property type="evidence" value="ECO:0007669"/>
    <property type="project" value="UniProtKB-KW"/>
</dbReference>
<evidence type="ECO:0000313" key="14">
    <source>
        <dbReference type="EMBL" id="ADP31956.1"/>
    </source>
</evidence>
<evidence type="ECO:0000259" key="11">
    <source>
        <dbReference type="PROSITE" id="PS50109"/>
    </source>
</evidence>
<dbReference type="InterPro" id="IPR036097">
    <property type="entry name" value="HisK_dim/P_sf"/>
</dbReference>
<dbReference type="PANTHER" id="PTHR43065:SF34">
    <property type="entry name" value="SPORULATION KINASE A"/>
    <property type="match status" value="1"/>
</dbReference>
<accession>A0ABN3ZCK0</accession>
<keyword evidence="10" id="KW-0812">Transmembrane</keyword>
<keyword evidence="6 14" id="KW-0418">Kinase</keyword>
<dbReference type="SMART" id="SM00091">
    <property type="entry name" value="PAS"/>
    <property type="match status" value="1"/>
</dbReference>
<dbReference type="InterPro" id="IPR001610">
    <property type="entry name" value="PAC"/>
</dbReference>
<evidence type="ECO:0000259" key="13">
    <source>
        <dbReference type="PROSITE" id="PS50113"/>
    </source>
</evidence>
<dbReference type="Proteomes" id="UP000006867">
    <property type="component" value="Chromosome"/>
</dbReference>
<dbReference type="Gene3D" id="3.30.450.20">
    <property type="entry name" value="PAS domain"/>
    <property type="match status" value="1"/>
</dbReference>
<dbReference type="SMART" id="SM00086">
    <property type="entry name" value="PAC"/>
    <property type="match status" value="1"/>
</dbReference>
<evidence type="ECO:0000256" key="1">
    <source>
        <dbReference type="ARBA" id="ARBA00000085"/>
    </source>
</evidence>
<dbReference type="PROSITE" id="PS50109">
    <property type="entry name" value="HIS_KIN"/>
    <property type="match status" value="1"/>
</dbReference>
<feature type="domain" description="PAC" evidence="13">
    <location>
        <begin position="148"/>
        <end position="200"/>
    </location>
</feature>
<keyword evidence="3" id="KW-0597">Phosphoprotein</keyword>
<dbReference type="Pfam" id="PF00512">
    <property type="entry name" value="HisKA"/>
    <property type="match status" value="1"/>
</dbReference>
<dbReference type="Pfam" id="PF02518">
    <property type="entry name" value="HATPase_c"/>
    <property type="match status" value="1"/>
</dbReference>
<feature type="domain" description="PAS" evidence="12">
    <location>
        <begin position="76"/>
        <end position="120"/>
    </location>
</feature>
<evidence type="ECO:0000256" key="5">
    <source>
        <dbReference type="ARBA" id="ARBA00022741"/>
    </source>
</evidence>
<keyword evidence="8" id="KW-0902">Two-component regulatory system</keyword>
<dbReference type="SMART" id="SM00387">
    <property type="entry name" value="HATPase_c"/>
    <property type="match status" value="1"/>
</dbReference>
<dbReference type="InterPro" id="IPR005467">
    <property type="entry name" value="His_kinase_dom"/>
</dbReference>
<dbReference type="EC" id="2.7.13.3" evidence="2"/>
<dbReference type="InterPro" id="IPR035965">
    <property type="entry name" value="PAS-like_dom_sf"/>
</dbReference>
<evidence type="ECO:0000256" key="4">
    <source>
        <dbReference type="ARBA" id="ARBA00022679"/>
    </source>
</evidence>
<keyword evidence="15" id="KW-1185">Reference proteome</keyword>
<organism evidence="14 15">
    <name type="scientific">Bacillus atrophaeus (strain 1942)</name>
    <dbReference type="NCBI Taxonomy" id="720555"/>
    <lineage>
        <taxon>Bacteria</taxon>
        <taxon>Bacillati</taxon>
        <taxon>Bacillota</taxon>
        <taxon>Bacilli</taxon>
        <taxon>Bacillales</taxon>
        <taxon>Bacillaceae</taxon>
        <taxon>Bacillus</taxon>
    </lineage>
</organism>
<dbReference type="PRINTS" id="PR00344">
    <property type="entry name" value="BCTRLSENSOR"/>
</dbReference>
<evidence type="ECO:0000313" key="15">
    <source>
        <dbReference type="Proteomes" id="UP000006867"/>
    </source>
</evidence>
<evidence type="ECO:0000256" key="2">
    <source>
        <dbReference type="ARBA" id="ARBA00012438"/>
    </source>
</evidence>
<dbReference type="Pfam" id="PF00989">
    <property type="entry name" value="PAS"/>
    <property type="match status" value="1"/>
</dbReference>
<dbReference type="InterPro" id="IPR000014">
    <property type="entry name" value="PAS"/>
</dbReference>
<gene>
    <name evidence="14" type="ordered locus">BATR1942_05010</name>
</gene>
<keyword evidence="10" id="KW-1133">Transmembrane helix</keyword>
<evidence type="ECO:0000256" key="10">
    <source>
        <dbReference type="SAM" id="Phobius"/>
    </source>
</evidence>
<dbReference type="NCBIfam" id="TIGR00229">
    <property type="entry name" value="sensory_box"/>
    <property type="match status" value="1"/>
</dbReference>
<dbReference type="InterPro" id="IPR003661">
    <property type="entry name" value="HisK_dim/P_dom"/>
</dbReference>
<keyword evidence="9" id="KW-0175">Coiled coil</keyword>
<evidence type="ECO:0000256" key="3">
    <source>
        <dbReference type="ARBA" id="ARBA00022553"/>
    </source>
</evidence>
<dbReference type="SUPFAM" id="SSF55874">
    <property type="entry name" value="ATPase domain of HSP90 chaperone/DNA topoisomerase II/histidine kinase"/>
    <property type="match status" value="1"/>
</dbReference>
<dbReference type="PANTHER" id="PTHR43065">
    <property type="entry name" value="SENSOR HISTIDINE KINASE"/>
    <property type="match status" value="1"/>
</dbReference>
<dbReference type="CDD" id="cd00130">
    <property type="entry name" value="PAS"/>
    <property type="match status" value="1"/>
</dbReference>
<dbReference type="SUPFAM" id="SSF55785">
    <property type="entry name" value="PYP-like sensor domain (PAS domain)"/>
    <property type="match status" value="1"/>
</dbReference>
<feature type="domain" description="Histidine kinase" evidence="11">
    <location>
        <begin position="221"/>
        <end position="426"/>
    </location>
</feature>
<dbReference type="EMBL" id="CP002207">
    <property type="protein sequence ID" value="ADP31956.1"/>
    <property type="molecule type" value="Genomic_DNA"/>
</dbReference>
<reference evidence="14 15" key="1">
    <citation type="journal article" date="2011" name="Front. Microbiol.">
        <title>Genomic signatures of strain selection and enhancement in Bacillus atrophaeus var. globigii, a historical biowarfare simulant.</title>
        <authorList>
            <person name="Gibbons H.S."/>
            <person name="Broomall S.M."/>
            <person name="McNew L.A."/>
            <person name="Daligault H."/>
            <person name="Chapman C."/>
            <person name="Bruce D."/>
            <person name="Karavis M."/>
            <person name="Krepps M."/>
            <person name="McGregor P.A."/>
            <person name="Hong C."/>
            <person name="Park K.H."/>
            <person name="Akmal A."/>
            <person name="Feldman A."/>
            <person name="Lin J.S."/>
            <person name="Chang W.E."/>
            <person name="Higgs B.W."/>
            <person name="Demirev P."/>
            <person name="Lindquist J."/>
            <person name="Liem A."/>
            <person name="Fochler E."/>
            <person name="Read T.D."/>
            <person name="Tapia R."/>
            <person name="Johnson S."/>
            <person name="Bishop-Lilly K.A."/>
            <person name="Detter C."/>
            <person name="Han C."/>
            <person name="Sozhamannan S."/>
            <person name="Rosenzweig C.N."/>
            <person name="Skowronski E.W."/>
        </authorList>
    </citation>
    <scope>NUCLEOTIDE SEQUENCE [LARGE SCALE GENOMIC DNA]</scope>
    <source>
        <strain evidence="14 15">1942</strain>
    </source>
</reference>
<keyword evidence="7" id="KW-0067">ATP-binding</keyword>
<evidence type="ECO:0000256" key="9">
    <source>
        <dbReference type="SAM" id="Coils"/>
    </source>
</evidence>
<evidence type="ECO:0000256" key="6">
    <source>
        <dbReference type="ARBA" id="ARBA00022777"/>
    </source>
</evidence>
<evidence type="ECO:0000256" key="7">
    <source>
        <dbReference type="ARBA" id="ARBA00022840"/>
    </source>
</evidence>
<proteinExistence type="predicted"/>
<dbReference type="PROSITE" id="PS50113">
    <property type="entry name" value="PAC"/>
    <property type="match status" value="1"/>
</dbReference>
<feature type="transmembrane region" description="Helical" evidence="10">
    <location>
        <begin position="39"/>
        <end position="56"/>
    </location>
</feature>
<dbReference type="Gene3D" id="3.30.565.10">
    <property type="entry name" value="Histidine kinase-like ATPase, C-terminal domain"/>
    <property type="match status" value="1"/>
</dbReference>
<evidence type="ECO:0000256" key="8">
    <source>
        <dbReference type="ARBA" id="ARBA00023012"/>
    </source>
</evidence>
<dbReference type="InterPro" id="IPR003594">
    <property type="entry name" value="HATPase_dom"/>
</dbReference>
<dbReference type="InterPro" id="IPR000700">
    <property type="entry name" value="PAS-assoc_C"/>
</dbReference>
<dbReference type="GeneID" id="92916683"/>
<keyword evidence="4" id="KW-0808">Transferase</keyword>
<sequence length="428" mass="49072">MKKYQARIISTSLAMIFILFWDYIFYYIEKNPINWPVDILFSAVVIFSVWMMAYYFDQKQQLIEKVQESERKYKYLSNEKNRIMDNLQEIVFQTNAKGEITYLNQAWVIITGYSIKECMGTMYNDYFIKEKHVVDYISNQIRIKASSGTFNAKYVTKAGVEFWGEVHYKLYYDKYHRFTGSLGTLSDITERKNAEEKLFETNERLAMQSQKLAIAGELAAGIAHEVRNPLTSVSGFLQLMKTQYPDRTDYFDIIFSEIKRIDLVLGELLLLAKPQTVTFKPHKINGILKQVTTLLDTNAVLSNIVIEKNFNLTESCKINGDENQLKQVFINIIKNGIEAMPAGGVINISSEKKGSYTIISIKDQGSGMTKENMKQIGEPFFSTKEKGTGLGLPICLRILKEHKGELKIESESGKGSTFYVILPLESDK</sequence>
<keyword evidence="10" id="KW-0472">Membrane</keyword>
<dbReference type="InterPro" id="IPR013767">
    <property type="entry name" value="PAS_fold"/>
</dbReference>
<evidence type="ECO:0000259" key="12">
    <source>
        <dbReference type="PROSITE" id="PS50112"/>
    </source>
</evidence>
<dbReference type="CDD" id="cd00082">
    <property type="entry name" value="HisKA"/>
    <property type="match status" value="1"/>
</dbReference>
<name>A0ABN3ZCK0_BACA1</name>
<dbReference type="InterPro" id="IPR004358">
    <property type="entry name" value="Sig_transdc_His_kin-like_C"/>
</dbReference>
<dbReference type="RefSeq" id="WP_003329145.1">
    <property type="nucleotide sequence ID" value="NC_014639.1"/>
</dbReference>
<dbReference type="SUPFAM" id="SSF47384">
    <property type="entry name" value="Homodimeric domain of signal transducing histidine kinase"/>
    <property type="match status" value="1"/>
</dbReference>
<feature type="coiled-coil region" evidence="9">
    <location>
        <begin position="59"/>
        <end position="86"/>
    </location>
</feature>
<dbReference type="PROSITE" id="PS50112">
    <property type="entry name" value="PAS"/>
    <property type="match status" value="1"/>
</dbReference>